<dbReference type="RefSeq" id="WP_019164677.1">
    <property type="nucleotide sequence ID" value="NZ_LJFS01000086.1"/>
</dbReference>
<proteinExistence type="predicted"/>
<gene>
    <name evidence="1" type="ORF">AN912_30305</name>
</gene>
<dbReference type="Pfam" id="PF10065">
    <property type="entry name" value="DUF2303"/>
    <property type="match status" value="1"/>
</dbReference>
<evidence type="ECO:0000313" key="2">
    <source>
        <dbReference type="Proteomes" id="UP000037962"/>
    </source>
</evidence>
<name>A0ABR5LIE7_9MYCO</name>
<sequence>MSENVIDYPSERIELIEPADTSTNGPVYLVTANGRNGLETRVIDVREDAPKAFPPRDTATRVVTDTASFLAEVARRPLIEGRSTVWGNRKYGAVTAIYDELYSDANAEYTRRDDVLVLQFVPDPDWATLFKAADGRFHSQLEFGDLIESAGHLITSHPAAEIVEIVDSVRASSKGSFESSIKRATGSVNLTYSEEVSAKAGTATRQLEVPREITLSARPFEDYPLIEIRCWLRLEVSQGHLGLALVPQPYEHLVRDAWTQVTSELAEDLGVPVYASNLGK</sequence>
<accession>A0ABR5LIE7</accession>
<protein>
    <recommendedName>
        <fullName evidence="3">DUF2303 family protein</fullName>
    </recommendedName>
</protein>
<dbReference type="EMBL" id="LJFS01000086">
    <property type="protein sequence ID" value="KPG19455.1"/>
    <property type="molecule type" value="Genomic_DNA"/>
</dbReference>
<organism evidence="1 2">
    <name type="scientific">Mycobacteroides immunogenum</name>
    <dbReference type="NCBI Taxonomy" id="83262"/>
    <lineage>
        <taxon>Bacteria</taxon>
        <taxon>Bacillati</taxon>
        <taxon>Actinomycetota</taxon>
        <taxon>Actinomycetes</taxon>
        <taxon>Mycobacteriales</taxon>
        <taxon>Mycobacteriaceae</taxon>
        <taxon>Mycobacteroides</taxon>
    </lineage>
</organism>
<reference evidence="1 2" key="1">
    <citation type="submission" date="2015-09" db="EMBL/GenBank/DDBJ databases">
        <title>Genome Sequences of Mycobacterium immunogenum Isolates, Recuperated from a Chloraminated Drinking Water Distribution System Simulator Subjected to Episodes of Nitrification.</title>
        <authorList>
            <person name="Gomez-Alvarez V."/>
            <person name="Revetta R.P."/>
        </authorList>
    </citation>
    <scope>NUCLEOTIDE SEQUENCE [LARGE SCALE GENOMIC DNA]</scope>
    <source>
        <strain evidence="1 2">H076</strain>
    </source>
</reference>
<keyword evidence="2" id="KW-1185">Reference proteome</keyword>
<evidence type="ECO:0008006" key="3">
    <source>
        <dbReference type="Google" id="ProtNLM"/>
    </source>
</evidence>
<dbReference type="InterPro" id="IPR019276">
    <property type="entry name" value="DUF2303"/>
</dbReference>
<comment type="caution">
    <text evidence="1">The sequence shown here is derived from an EMBL/GenBank/DDBJ whole genome shotgun (WGS) entry which is preliminary data.</text>
</comment>
<evidence type="ECO:0000313" key="1">
    <source>
        <dbReference type="EMBL" id="KPG19455.1"/>
    </source>
</evidence>
<dbReference type="Proteomes" id="UP000037962">
    <property type="component" value="Unassembled WGS sequence"/>
</dbReference>